<name>A0ABW2ER29_9BACI</name>
<proteinExistence type="predicted"/>
<dbReference type="PANTHER" id="PTHR37953">
    <property type="entry name" value="UPF0127 PROTEIN MJ1496"/>
    <property type="match status" value="1"/>
</dbReference>
<dbReference type="PANTHER" id="PTHR37953:SF1">
    <property type="entry name" value="UPF0127 PROTEIN MJ1496"/>
    <property type="match status" value="1"/>
</dbReference>
<dbReference type="Gene3D" id="2.60.120.1140">
    <property type="entry name" value="Protein of unknown function DUF192"/>
    <property type="match status" value="1"/>
</dbReference>
<dbReference type="InterPro" id="IPR038695">
    <property type="entry name" value="Saro_0823-like_sf"/>
</dbReference>
<dbReference type="InterPro" id="IPR003795">
    <property type="entry name" value="DUF192"/>
</dbReference>
<protein>
    <submittedName>
        <fullName evidence="1">DUF192 domain-containing protein</fullName>
    </submittedName>
</protein>
<dbReference type="EMBL" id="JBHSZV010000061">
    <property type="protein sequence ID" value="MFC7063863.1"/>
    <property type="molecule type" value="Genomic_DNA"/>
</dbReference>
<keyword evidence="2" id="KW-1185">Reference proteome</keyword>
<evidence type="ECO:0000313" key="1">
    <source>
        <dbReference type="EMBL" id="MFC7063863.1"/>
    </source>
</evidence>
<comment type="caution">
    <text evidence="1">The sequence shown here is derived from an EMBL/GenBank/DDBJ whole genome shotgun (WGS) entry which is preliminary data.</text>
</comment>
<sequence>MRSIDYKIVEAKSFTERFLGLINRKQPIMDEGLWFDRCNSIHMFFMSFPIDVVFLDEQKKVIRSLPAVQPWTFVKRVRHARSTLELPKGAIEHYQIKEGDLLEIQLC</sequence>
<gene>
    <name evidence="1" type="ORF">ACFQIC_18865</name>
</gene>
<dbReference type="Pfam" id="PF02643">
    <property type="entry name" value="DUF192"/>
    <property type="match status" value="1"/>
</dbReference>
<dbReference type="RefSeq" id="WP_390217699.1">
    <property type="nucleotide sequence ID" value="NZ_JBHSZV010000061.1"/>
</dbReference>
<evidence type="ECO:0000313" key="2">
    <source>
        <dbReference type="Proteomes" id="UP001596410"/>
    </source>
</evidence>
<dbReference type="Proteomes" id="UP001596410">
    <property type="component" value="Unassembled WGS sequence"/>
</dbReference>
<organism evidence="1 2">
    <name type="scientific">Halobacillus seohaensis</name>
    <dbReference type="NCBI Taxonomy" id="447421"/>
    <lineage>
        <taxon>Bacteria</taxon>
        <taxon>Bacillati</taxon>
        <taxon>Bacillota</taxon>
        <taxon>Bacilli</taxon>
        <taxon>Bacillales</taxon>
        <taxon>Bacillaceae</taxon>
        <taxon>Halobacillus</taxon>
    </lineage>
</organism>
<reference evidence="2" key="1">
    <citation type="journal article" date="2019" name="Int. J. Syst. Evol. Microbiol.">
        <title>The Global Catalogue of Microorganisms (GCM) 10K type strain sequencing project: providing services to taxonomists for standard genome sequencing and annotation.</title>
        <authorList>
            <consortium name="The Broad Institute Genomics Platform"/>
            <consortium name="The Broad Institute Genome Sequencing Center for Infectious Disease"/>
            <person name="Wu L."/>
            <person name="Ma J."/>
        </authorList>
    </citation>
    <scope>NUCLEOTIDE SEQUENCE [LARGE SCALE GENOMIC DNA]</scope>
    <source>
        <strain evidence="2">CGMCC 4.1621</strain>
    </source>
</reference>
<accession>A0ABW2ER29</accession>